<gene>
    <name evidence="9" type="ORF">KIMC2_01610</name>
</gene>
<reference evidence="9 10" key="1">
    <citation type="journal article" date="2023" name="Microbiol. Spectr.">
        <title>Symbiosis of Carpenter Bees with Uncharacterized Lactic Acid Bacteria Showing NAD Auxotrophy.</title>
        <authorList>
            <person name="Kawasaki S."/>
            <person name="Ozawa K."/>
            <person name="Mori T."/>
            <person name="Yamamoto A."/>
            <person name="Ito M."/>
            <person name="Ohkuma M."/>
            <person name="Sakamoto M."/>
            <person name="Matsutani M."/>
        </authorList>
    </citation>
    <scope>NUCLEOTIDE SEQUENCE [LARGE SCALE GENOMIC DNA]</scope>
    <source>
        <strain evidence="9 10">KimC2</strain>
    </source>
</reference>
<dbReference type="InterPro" id="IPR036259">
    <property type="entry name" value="MFS_trans_sf"/>
</dbReference>
<dbReference type="Proteomes" id="UP001321804">
    <property type="component" value="Chromosome"/>
</dbReference>
<feature type="transmembrane region" description="Helical" evidence="7">
    <location>
        <begin position="247"/>
        <end position="267"/>
    </location>
</feature>
<keyword evidence="4 7" id="KW-0812">Transmembrane</keyword>
<feature type="transmembrane region" description="Helical" evidence="7">
    <location>
        <begin position="340"/>
        <end position="357"/>
    </location>
</feature>
<keyword evidence="2" id="KW-0813">Transport</keyword>
<evidence type="ECO:0000256" key="1">
    <source>
        <dbReference type="ARBA" id="ARBA00004651"/>
    </source>
</evidence>
<dbReference type="InterPro" id="IPR050189">
    <property type="entry name" value="MFS_Efflux_Transporters"/>
</dbReference>
<dbReference type="KEGG" id="xak:KIMC2_01610"/>
<feature type="transmembrane region" description="Helical" evidence="7">
    <location>
        <begin position="301"/>
        <end position="319"/>
    </location>
</feature>
<comment type="subcellular location">
    <subcellularLocation>
        <location evidence="1">Cell membrane</location>
        <topology evidence="1">Multi-pass membrane protein</topology>
    </subcellularLocation>
</comment>
<keyword evidence="5 7" id="KW-1133">Transmembrane helix</keyword>
<keyword evidence="6 7" id="KW-0472">Membrane</keyword>
<dbReference type="PROSITE" id="PS50850">
    <property type="entry name" value="MFS"/>
    <property type="match status" value="1"/>
</dbReference>
<dbReference type="GO" id="GO:0022857">
    <property type="term" value="F:transmembrane transporter activity"/>
    <property type="evidence" value="ECO:0007669"/>
    <property type="project" value="InterPro"/>
</dbReference>
<dbReference type="GO" id="GO:0005886">
    <property type="term" value="C:plasma membrane"/>
    <property type="evidence" value="ECO:0007669"/>
    <property type="project" value="UniProtKB-SubCell"/>
</dbReference>
<feature type="transmembrane region" description="Helical" evidence="7">
    <location>
        <begin position="136"/>
        <end position="158"/>
    </location>
</feature>
<evidence type="ECO:0000313" key="10">
    <source>
        <dbReference type="Proteomes" id="UP001321804"/>
    </source>
</evidence>
<feature type="transmembrane region" description="Helical" evidence="7">
    <location>
        <begin position="276"/>
        <end position="295"/>
    </location>
</feature>
<evidence type="ECO:0000259" key="8">
    <source>
        <dbReference type="PROSITE" id="PS50850"/>
    </source>
</evidence>
<feature type="transmembrane region" description="Helical" evidence="7">
    <location>
        <begin position="46"/>
        <end position="70"/>
    </location>
</feature>
<name>A0AAU9CW78_9LACO</name>
<evidence type="ECO:0000256" key="5">
    <source>
        <dbReference type="ARBA" id="ARBA00022989"/>
    </source>
</evidence>
<dbReference type="PANTHER" id="PTHR43124">
    <property type="entry name" value="PURINE EFFLUX PUMP PBUE"/>
    <property type="match status" value="1"/>
</dbReference>
<dbReference type="Pfam" id="PF07690">
    <property type="entry name" value="MFS_1"/>
    <property type="match status" value="1"/>
</dbReference>
<feature type="transmembrane region" description="Helical" evidence="7">
    <location>
        <begin position="164"/>
        <end position="185"/>
    </location>
</feature>
<evidence type="ECO:0000256" key="7">
    <source>
        <dbReference type="SAM" id="Phobius"/>
    </source>
</evidence>
<feature type="domain" description="Major facilitator superfamily (MFS) profile" evidence="8">
    <location>
        <begin position="12"/>
        <end position="388"/>
    </location>
</feature>
<dbReference type="CDD" id="cd17324">
    <property type="entry name" value="MFS_NepI_like"/>
    <property type="match status" value="1"/>
</dbReference>
<dbReference type="AlphaFoldDB" id="A0AAU9CW78"/>
<feature type="transmembrane region" description="Helical" evidence="7">
    <location>
        <begin position="363"/>
        <end position="385"/>
    </location>
</feature>
<evidence type="ECO:0000313" key="9">
    <source>
        <dbReference type="EMBL" id="BDR55599.1"/>
    </source>
</evidence>
<organism evidence="9 10">
    <name type="scientific">Xylocopilactobacillus apis</name>
    <dbReference type="NCBI Taxonomy" id="2932183"/>
    <lineage>
        <taxon>Bacteria</taxon>
        <taxon>Bacillati</taxon>
        <taxon>Bacillota</taxon>
        <taxon>Bacilli</taxon>
        <taxon>Lactobacillales</taxon>
        <taxon>Lactobacillaceae</taxon>
        <taxon>Xylocopilactobacillus</taxon>
    </lineage>
</organism>
<dbReference type="InterPro" id="IPR011701">
    <property type="entry name" value="MFS"/>
</dbReference>
<evidence type="ECO:0000256" key="6">
    <source>
        <dbReference type="ARBA" id="ARBA00023136"/>
    </source>
</evidence>
<sequence>MNQKLSLSKKLTVTVLFVAVFIVGLDSFIISPLLPTIAKSFNSDVSHVGVGITMYTLFYAFGAALVAPFLEKVSQKVIITIGFSLFTLANFLGGTAFNLTTFFIYQSLAGFGAGLVVPNVYAYVGRNFSQEHVGKIIGIVMSALSLSIAVGALIGSFAAKFQNWNWIFYCYAFFSVITLILIIRFTEKDEAAKIQTSNYLSHYANIFTNPLPMYGLIVVLFSIYGFYTTYTYLGNYIEKSLNIPVGSTVFVVYGLSNFVSSFIGGWIGKKLGSKKTILIAGIVSCLSYFSIGLTGNTLGTFVIGLAVLGFSRGLSALQLTAYNSTIIPESRVTMMSLNNTFIYLGTTLGSTIGGILYDKCSFSSLTVISIGFTIAAFVLAEIAIVQKERKLESQSN</sequence>
<dbReference type="SUPFAM" id="SSF103473">
    <property type="entry name" value="MFS general substrate transporter"/>
    <property type="match status" value="1"/>
</dbReference>
<keyword evidence="10" id="KW-1185">Reference proteome</keyword>
<dbReference type="PANTHER" id="PTHR43124:SF3">
    <property type="entry name" value="CHLORAMPHENICOL EFFLUX PUMP RV0191"/>
    <property type="match status" value="1"/>
</dbReference>
<proteinExistence type="predicted"/>
<feature type="transmembrane region" description="Helical" evidence="7">
    <location>
        <begin position="12"/>
        <end position="34"/>
    </location>
</feature>
<dbReference type="EMBL" id="AP026801">
    <property type="protein sequence ID" value="BDR55599.1"/>
    <property type="molecule type" value="Genomic_DNA"/>
</dbReference>
<feature type="transmembrane region" description="Helical" evidence="7">
    <location>
        <begin position="77"/>
        <end position="97"/>
    </location>
</feature>
<dbReference type="InterPro" id="IPR020846">
    <property type="entry name" value="MFS_dom"/>
</dbReference>
<dbReference type="RefSeq" id="WP_317697064.1">
    <property type="nucleotide sequence ID" value="NZ_AP026801.1"/>
</dbReference>
<accession>A0AAU9CW78</accession>
<evidence type="ECO:0000256" key="4">
    <source>
        <dbReference type="ARBA" id="ARBA00022692"/>
    </source>
</evidence>
<protein>
    <submittedName>
        <fullName evidence="9">MFS transporter</fullName>
    </submittedName>
</protein>
<evidence type="ECO:0000256" key="3">
    <source>
        <dbReference type="ARBA" id="ARBA00022475"/>
    </source>
</evidence>
<dbReference type="Gene3D" id="1.20.1250.20">
    <property type="entry name" value="MFS general substrate transporter like domains"/>
    <property type="match status" value="2"/>
</dbReference>
<feature type="transmembrane region" description="Helical" evidence="7">
    <location>
        <begin position="103"/>
        <end position="124"/>
    </location>
</feature>
<feature type="transmembrane region" description="Helical" evidence="7">
    <location>
        <begin position="206"/>
        <end position="227"/>
    </location>
</feature>
<keyword evidence="3" id="KW-1003">Cell membrane</keyword>
<evidence type="ECO:0000256" key="2">
    <source>
        <dbReference type="ARBA" id="ARBA00022448"/>
    </source>
</evidence>